<dbReference type="CDD" id="cd00519">
    <property type="entry name" value="Lipase_3"/>
    <property type="match status" value="1"/>
</dbReference>
<dbReference type="InterPro" id="IPR002921">
    <property type="entry name" value="Fungal_lipase-type"/>
</dbReference>
<dbReference type="SUPFAM" id="SSF53474">
    <property type="entry name" value="alpha/beta-Hydrolases"/>
    <property type="match status" value="1"/>
</dbReference>
<keyword evidence="4" id="KW-1185">Reference proteome</keyword>
<protein>
    <recommendedName>
        <fullName evidence="2">C2 domain-containing protein</fullName>
    </recommendedName>
</protein>
<dbReference type="Pfam" id="PF00168">
    <property type="entry name" value="C2"/>
    <property type="match status" value="1"/>
</dbReference>
<dbReference type="InterPro" id="IPR000008">
    <property type="entry name" value="C2_dom"/>
</dbReference>
<dbReference type="EMBL" id="JAUJYN010000007">
    <property type="protein sequence ID" value="KAK1266771.1"/>
    <property type="molecule type" value="Genomic_DNA"/>
</dbReference>
<dbReference type="CDD" id="cd00030">
    <property type="entry name" value="C2"/>
    <property type="match status" value="1"/>
</dbReference>
<organism evidence="3 4">
    <name type="scientific">Acorus gramineus</name>
    <name type="common">Dwarf sweet flag</name>
    <dbReference type="NCBI Taxonomy" id="55184"/>
    <lineage>
        <taxon>Eukaryota</taxon>
        <taxon>Viridiplantae</taxon>
        <taxon>Streptophyta</taxon>
        <taxon>Embryophyta</taxon>
        <taxon>Tracheophyta</taxon>
        <taxon>Spermatophyta</taxon>
        <taxon>Magnoliopsida</taxon>
        <taxon>Liliopsida</taxon>
        <taxon>Acoraceae</taxon>
        <taxon>Acorus</taxon>
    </lineage>
</organism>
<dbReference type="InterPro" id="IPR035892">
    <property type="entry name" value="C2_domain_sf"/>
</dbReference>
<evidence type="ECO:0000256" key="1">
    <source>
        <dbReference type="SAM" id="MobiDB-lite"/>
    </source>
</evidence>
<evidence type="ECO:0000313" key="3">
    <source>
        <dbReference type="EMBL" id="KAK1266771.1"/>
    </source>
</evidence>
<feature type="region of interest" description="Disordered" evidence="1">
    <location>
        <begin position="335"/>
        <end position="359"/>
    </location>
</feature>
<dbReference type="Gene3D" id="2.60.40.150">
    <property type="entry name" value="C2 domain"/>
    <property type="match status" value="1"/>
</dbReference>
<accession>A0AAV9ARG7</accession>
<reference evidence="3" key="1">
    <citation type="journal article" date="2023" name="Nat. Commun.">
        <title>Diploid and tetraploid genomes of Acorus and the evolution of monocots.</title>
        <authorList>
            <person name="Ma L."/>
            <person name="Liu K.W."/>
            <person name="Li Z."/>
            <person name="Hsiao Y.Y."/>
            <person name="Qi Y."/>
            <person name="Fu T."/>
            <person name="Tang G.D."/>
            <person name="Zhang D."/>
            <person name="Sun W.H."/>
            <person name="Liu D.K."/>
            <person name="Li Y."/>
            <person name="Chen G.Z."/>
            <person name="Liu X.D."/>
            <person name="Liao X.Y."/>
            <person name="Jiang Y.T."/>
            <person name="Yu X."/>
            <person name="Hao Y."/>
            <person name="Huang J."/>
            <person name="Zhao X.W."/>
            <person name="Ke S."/>
            <person name="Chen Y.Y."/>
            <person name="Wu W.L."/>
            <person name="Hsu J.L."/>
            <person name="Lin Y.F."/>
            <person name="Huang M.D."/>
            <person name="Li C.Y."/>
            <person name="Huang L."/>
            <person name="Wang Z.W."/>
            <person name="Zhao X."/>
            <person name="Zhong W.Y."/>
            <person name="Peng D.H."/>
            <person name="Ahmad S."/>
            <person name="Lan S."/>
            <person name="Zhang J.S."/>
            <person name="Tsai W.C."/>
            <person name="Van de Peer Y."/>
            <person name="Liu Z.J."/>
        </authorList>
    </citation>
    <scope>NUCLEOTIDE SEQUENCE</scope>
    <source>
        <strain evidence="3">SCP</strain>
    </source>
</reference>
<proteinExistence type="predicted"/>
<feature type="domain" description="C2" evidence="2">
    <location>
        <begin position="13"/>
        <end position="129"/>
    </location>
</feature>
<comment type="caution">
    <text evidence="3">The sequence shown here is derived from an EMBL/GenBank/DDBJ whole genome shotgun (WGS) entry which is preliminary data.</text>
</comment>
<evidence type="ECO:0000259" key="2">
    <source>
        <dbReference type="PROSITE" id="PS50004"/>
    </source>
</evidence>
<dbReference type="SUPFAM" id="SSF49562">
    <property type="entry name" value="C2 domain (Calcium/lipid-binding domain, CaLB)"/>
    <property type="match status" value="1"/>
</dbReference>
<feature type="compositionally biased region" description="Polar residues" evidence="1">
    <location>
        <begin position="259"/>
        <end position="268"/>
    </location>
</feature>
<feature type="region of interest" description="Disordered" evidence="1">
    <location>
        <begin position="229"/>
        <end position="274"/>
    </location>
</feature>
<dbReference type="Proteomes" id="UP001179952">
    <property type="component" value="Unassembled WGS sequence"/>
</dbReference>
<dbReference type="Gene3D" id="3.40.50.1820">
    <property type="entry name" value="alpha/beta hydrolase"/>
    <property type="match status" value="1"/>
</dbReference>
<name>A0AAV9ARG7_ACOGR</name>
<dbReference type="PANTHER" id="PTHR47759">
    <property type="entry name" value="OS04G0509100 PROTEIN"/>
    <property type="match status" value="1"/>
</dbReference>
<dbReference type="PROSITE" id="PS50004">
    <property type="entry name" value="C2"/>
    <property type="match status" value="1"/>
</dbReference>
<reference evidence="3" key="2">
    <citation type="submission" date="2023-06" db="EMBL/GenBank/DDBJ databases">
        <authorList>
            <person name="Ma L."/>
            <person name="Liu K.-W."/>
            <person name="Li Z."/>
            <person name="Hsiao Y.-Y."/>
            <person name="Qi Y."/>
            <person name="Fu T."/>
            <person name="Tang G."/>
            <person name="Zhang D."/>
            <person name="Sun W.-H."/>
            <person name="Liu D.-K."/>
            <person name="Li Y."/>
            <person name="Chen G.-Z."/>
            <person name="Liu X.-D."/>
            <person name="Liao X.-Y."/>
            <person name="Jiang Y.-T."/>
            <person name="Yu X."/>
            <person name="Hao Y."/>
            <person name="Huang J."/>
            <person name="Zhao X.-W."/>
            <person name="Ke S."/>
            <person name="Chen Y.-Y."/>
            <person name="Wu W.-L."/>
            <person name="Hsu J.-L."/>
            <person name="Lin Y.-F."/>
            <person name="Huang M.-D."/>
            <person name="Li C.-Y."/>
            <person name="Huang L."/>
            <person name="Wang Z.-W."/>
            <person name="Zhao X."/>
            <person name="Zhong W.-Y."/>
            <person name="Peng D.-H."/>
            <person name="Ahmad S."/>
            <person name="Lan S."/>
            <person name="Zhang J.-S."/>
            <person name="Tsai W.-C."/>
            <person name="Van De Peer Y."/>
            <person name="Liu Z.-J."/>
        </authorList>
    </citation>
    <scope>NUCLEOTIDE SEQUENCE</scope>
    <source>
        <strain evidence="3">SCP</strain>
        <tissue evidence="3">Leaves</tissue>
    </source>
</reference>
<gene>
    <name evidence="3" type="ORF">QJS04_geneDACA000059</name>
</gene>
<evidence type="ECO:0000313" key="4">
    <source>
        <dbReference type="Proteomes" id="UP001179952"/>
    </source>
</evidence>
<dbReference type="Pfam" id="PF01764">
    <property type="entry name" value="Lipase_3"/>
    <property type="match status" value="1"/>
</dbReference>
<dbReference type="PANTHER" id="PTHR47759:SF2">
    <property type="entry name" value="TRIGLYCERIDE LIPASE"/>
    <property type="match status" value="1"/>
</dbReference>
<dbReference type="AlphaFoldDB" id="A0AAV9ARG7"/>
<feature type="compositionally biased region" description="Polar residues" evidence="1">
    <location>
        <begin position="229"/>
        <end position="239"/>
    </location>
</feature>
<dbReference type="SMART" id="SM00239">
    <property type="entry name" value="C2"/>
    <property type="match status" value="1"/>
</dbReference>
<sequence length="717" mass="80287">MNELLDYAFHYHCSGFFLDSKSFVREIYDGQLFVKLKKGVDLPAMDPWGTSDPYVVMQLNGQVAKSKVKWATKEPIWNEDFILNIKITSTNFLQIAVWDANLVTPHKRMGNVGISLESLCDGKMHEVLVELEGMGGGGKIYLEVRYKSFDEIAKEKEWWRIPFISEFLMRSGLGSALNAVIGSDGIQAREFVQAAFGQLRSFSFPQVQMGGSSDDDRFDMGGADMSLNTVQDSNLSQQDRSLESSERNLNSKNEYESQEFFTENNSFSADDGENSDKSEEYFWKNFADNINQTIYKKLGFSLPEVTRWDGFDLLNNLALQSQRSAESEYIESGLVTPRNTNDDATINGTPPHTNGIESSISDIKTTSRNVLNQTEAILGALMVLAATLSKTTKDARTSIMNEDKNVASDMEVDDGIGYYSSEEEGGSPEAMAVDNKKTDEMRSLFLTAESAMETWAMLATSLGRPSFIKSEFEKICFIDNVSTDTQTSWKDLRTDLMLVPAGEDNLETGPKWHVYVTGHSLGGALATLLALELSSSQMAKCGAIYVTMYNFGSPRVGNKKFAEVYNEKVKDSWRIVNHRDIIPTVPRLMGYCHVAQPVYLAAGDLKDSLANVELFEDGYQGDIIGEATPDVIVNDCKAFFSQLWMQGLPAVQKMKGEREFIDKILQTEINIFLSIRDGSALMQHMEDFYYITLLERVRSNYRVMNNSNANEADAFSA</sequence>
<dbReference type="GO" id="GO:0006629">
    <property type="term" value="P:lipid metabolic process"/>
    <property type="evidence" value="ECO:0007669"/>
    <property type="project" value="InterPro"/>
</dbReference>
<feature type="compositionally biased region" description="Polar residues" evidence="1">
    <location>
        <begin position="337"/>
        <end position="359"/>
    </location>
</feature>
<dbReference type="InterPro" id="IPR029058">
    <property type="entry name" value="AB_hydrolase_fold"/>
</dbReference>